<evidence type="ECO:0000256" key="2">
    <source>
        <dbReference type="ARBA" id="ARBA00023002"/>
    </source>
</evidence>
<evidence type="ECO:0000259" key="3">
    <source>
        <dbReference type="SMART" id="SM00903"/>
    </source>
</evidence>
<dbReference type="SMART" id="SM00903">
    <property type="entry name" value="Flavin_Reduct"/>
    <property type="match status" value="1"/>
</dbReference>
<feature type="domain" description="Flavin reductase like" evidence="3">
    <location>
        <begin position="19"/>
        <end position="165"/>
    </location>
</feature>
<keyword evidence="5" id="KW-1185">Reference proteome</keyword>
<proteinExistence type="inferred from homology"/>
<evidence type="ECO:0000313" key="4">
    <source>
        <dbReference type="EMBL" id="MCS0602957.1"/>
    </source>
</evidence>
<accession>A0ABT2B3D5</accession>
<dbReference type="InterPro" id="IPR012349">
    <property type="entry name" value="Split_barrel_FMN-bd"/>
</dbReference>
<dbReference type="InterPro" id="IPR002563">
    <property type="entry name" value="Flavin_Rdtase-like_dom"/>
</dbReference>
<evidence type="ECO:0000313" key="5">
    <source>
        <dbReference type="Proteomes" id="UP001205612"/>
    </source>
</evidence>
<dbReference type="Proteomes" id="UP001205612">
    <property type="component" value="Unassembled WGS sequence"/>
</dbReference>
<organism evidence="4 5">
    <name type="scientific">Streptomyces pyxinicus</name>
    <dbReference type="NCBI Taxonomy" id="2970331"/>
    <lineage>
        <taxon>Bacteria</taxon>
        <taxon>Bacillati</taxon>
        <taxon>Actinomycetota</taxon>
        <taxon>Actinomycetes</taxon>
        <taxon>Kitasatosporales</taxon>
        <taxon>Streptomycetaceae</taxon>
        <taxon>Streptomyces</taxon>
    </lineage>
</organism>
<dbReference type="SUPFAM" id="SSF50475">
    <property type="entry name" value="FMN-binding split barrel"/>
    <property type="match status" value="1"/>
</dbReference>
<dbReference type="Pfam" id="PF01613">
    <property type="entry name" value="Flavin_Reduct"/>
    <property type="match status" value="1"/>
</dbReference>
<reference evidence="4 5" key="1">
    <citation type="submission" date="2022-08" db="EMBL/GenBank/DDBJ databases">
        <authorList>
            <person name="Somphong A."/>
            <person name="Phongsopitanun W."/>
        </authorList>
    </citation>
    <scope>NUCLEOTIDE SEQUENCE [LARGE SCALE GENOMIC DNA]</scope>
    <source>
        <strain evidence="4 5">LP11</strain>
    </source>
</reference>
<dbReference type="EMBL" id="JANUGP010000011">
    <property type="protein sequence ID" value="MCS0602957.1"/>
    <property type="molecule type" value="Genomic_DNA"/>
</dbReference>
<keyword evidence="2" id="KW-0560">Oxidoreductase</keyword>
<dbReference type="PANTHER" id="PTHR30466:SF11">
    <property type="entry name" value="FLAVIN-DEPENDENT MONOOXYGENASE, REDUCTASE SUBUNIT HSAB"/>
    <property type="match status" value="1"/>
</dbReference>
<protein>
    <submittedName>
        <fullName evidence="4">Flavin reductase family protein</fullName>
    </submittedName>
</protein>
<dbReference type="RefSeq" id="WP_258779457.1">
    <property type="nucleotide sequence ID" value="NZ_JANUGP010000011.1"/>
</dbReference>
<dbReference type="InterPro" id="IPR050268">
    <property type="entry name" value="NADH-dep_flavin_reductase"/>
</dbReference>
<gene>
    <name evidence="4" type="ORF">NX794_17315</name>
</gene>
<dbReference type="PANTHER" id="PTHR30466">
    <property type="entry name" value="FLAVIN REDUCTASE"/>
    <property type="match status" value="1"/>
</dbReference>
<sequence>MSRGSFPAAPPEPDLRSVMRLFPTGVAVLTTGEGADTVATTVNSLTSVTLSPPTLLVSLLKASRAHLLASTTGGFRLHLLAGEQEPLARLFASQAKPTGDALASHFDPADPAGPVLTGSLATLTCTVSAVYPEGDHCLFLGRVTATRESAGSRAALLFHHGRMTTT</sequence>
<dbReference type="Gene3D" id="2.30.110.10">
    <property type="entry name" value="Electron Transport, Fmn-binding Protein, Chain A"/>
    <property type="match status" value="1"/>
</dbReference>
<name>A0ABT2B3D5_9ACTN</name>
<evidence type="ECO:0000256" key="1">
    <source>
        <dbReference type="ARBA" id="ARBA00008898"/>
    </source>
</evidence>
<comment type="caution">
    <text evidence="4">The sequence shown here is derived from an EMBL/GenBank/DDBJ whole genome shotgun (WGS) entry which is preliminary data.</text>
</comment>
<comment type="similarity">
    <text evidence="1">Belongs to the non-flavoprotein flavin reductase family.</text>
</comment>